<evidence type="ECO:0000259" key="6">
    <source>
        <dbReference type="Pfam" id="PF00080"/>
    </source>
</evidence>
<proteinExistence type="inferred from homology"/>
<evidence type="ECO:0000256" key="3">
    <source>
        <dbReference type="RuleBase" id="RU000393"/>
    </source>
</evidence>
<comment type="similarity">
    <text evidence="1 3">Belongs to the Cu-Zn superoxide dismutase family.</text>
</comment>
<name>A0ABM9L6W1_9MYCO</name>
<evidence type="ECO:0000256" key="2">
    <source>
        <dbReference type="ARBA" id="ARBA00024900"/>
    </source>
</evidence>
<dbReference type="PANTHER" id="PTHR10003">
    <property type="entry name" value="SUPEROXIDE DISMUTASE CU-ZN -RELATED"/>
    <property type="match status" value="1"/>
</dbReference>
<organism evidence="7 8">
    <name type="scientific">[Mycobacterium] kokjensenii</name>
    <dbReference type="NCBI Taxonomy" id="3064287"/>
    <lineage>
        <taxon>Bacteria</taxon>
        <taxon>Bacillati</taxon>
        <taxon>Actinomycetota</taxon>
        <taxon>Actinomycetes</taxon>
        <taxon>Mycobacteriales</taxon>
        <taxon>Mycobacteriaceae</taxon>
        <taxon>Mycolicibacter</taxon>
    </lineage>
</organism>
<keyword evidence="3" id="KW-0560">Oxidoreductase</keyword>
<comment type="catalytic activity">
    <reaction evidence="3">
        <text>2 superoxide + 2 H(+) = H2O2 + O2</text>
        <dbReference type="Rhea" id="RHEA:20696"/>
        <dbReference type="ChEBI" id="CHEBI:15378"/>
        <dbReference type="ChEBI" id="CHEBI:15379"/>
        <dbReference type="ChEBI" id="CHEBI:16240"/>
        <dbReference type="ChEBI" id="CHEBI:18421"/>
        <dbReference type="EC" id="1.15.1.1"/>
    </reaction>
</comment>
<dbReference type="Pfam" id="PF00080">
    <property type="entry name" value="Sod_Cu"/>
    <property type="match status" value="1"/>
</dbReference>
<dbReference type="Gene3D" id="2.60.40.200">
    <property type="entry name" value="Superoxide dismutase, copper/zinc binding domain"/>
    <property type="match status" value="1"/>
</dbReference>
<dbReference type="SUPFAM" id="SSF49329">
    <property type="entry name" value="Cu,Zn superoxide dismutase-like"/>
    <property type="match status" value="1"/>
</dbReference>
<dbReference type="Proteomes" id="UP001190336">
    <property type="component" value="Chromosome"/>
</dbReference>
<dbReference type="InterPro" id="IPR036423">
    <property type="entry name" value="SOD-like_Cu/Zn_dom_sf"/>
</dbReference>
<feature type="region of interest" description="Disordered" evidence="4">
    <location>
        <begin position="28"/>
        <end position="63"/>
    </location>
</feature>
<gene>
    <name evidence="7" type="ORF">MU0083_000356</name>
</gene>
<keyword evidence="3" id="KW-0862">Zinc</keyword>
<feature type="domain" description="Superoxide dismutase copper/zinc binding" evidence="6">
    <location>
        <begin position="79"/>
        <end position="233"/>
    </location>
</feature>
<keyword evidence="5" id="KW-0732">Signal</keyword>
<dbReference type="RefSeq" id="WP_308475011.1">
    <property type="nucleotide sequence ID" value="NZ_OY726394.1"/>
</dbReference>
<evidence type="ECO:0000256" key="4">
    <source>
        <dbReference type="SAM" id="MobiDB-lite"/>
    </source>
</evidence>
<dbReference type="InterPro" id="IPR024134">
    <property type="entry name" value="SOD_Cu/Zn_/chaperone"/>
</dbReference>
<keyword evidence="3" id="KW-0479">Metal-binding</keyword>
<dbReference type="NCBIfam" id="NF047631">
    <property type="entry name" value="SodCMycob"/>
    <property type="match status" value="1"/>
</dbReference>
<comment type="cofactor">
    <cofactor evidence="3">
        <name>Zn(2+)</name>
        <dbReference type="ChEBI" id="CHEBI:29105"/>
    </cofactor>
    <text evidence="3">Binds 1 zinc ion per subunit.</text>
</comment>
<sequence length="236" mass="23671">MVTGHRRALTAVVFATPALLLAACSPPNEVPSDAPGTTPSVWTGAPAPSGETAESGESGNSENLVATLTSPGGEQVATATFEFGKAGGKEFATVTVRTTASGVLTPGFHGMHIHGVGKCEAESVAPGGGAPGAFLSAGGHFQAPGHDQHPQSGDLTSLQVRSDGSGLLVTTTDAFTKQELLDGEGTALIIHADDDNFANIPADRYTQVNGTPGPDQTTLTTGDAGKRIACGVIRAG</sequence>
<protein>
    <recommendedName>
        <fullName evidence="3">Superoxide dismutase [Cu-Zn]</fullName>
        <ecNumber evidence="3">1.15.1.1</ecNumber>
    </recommendedName>
</protein>
<dbReference type="EC" id="1.15.1.1" evidence="3"/>
<evidence type="ECO:0000313" key="8">
    <source>
        <dbReference type="Proteomes" id="UP001190336"/>
    </source>
</evidence>
<dbReference type="PROSITE" id="PS51257">
    <property type="entry name" value="PROKAR_LIPOPROTEIN"/>
    <property type="match status" value="1"/>
</dbReference>
<comment type="cofactor">
    <cofactor evidence="3">
        <name>Cu cation</name>
        <dbReference type="ChEBI" id="CHEBI:23378"/>
    </cofactor>
    <text evidence="3">Binds 1 copper ion per subunit.</text>
</comment>
<dbReference type="InterPro" id="IPR018152">
    <property type="entry name" value="SOD_Cu/Zn_BS"/>
</dbReference>
<comment type="function">
    <text evidence="2">Destroys radicals which are normally produced within the cells and which are toxic to biological systems. May play a role in favoring mycobacterial survival in phagocytes.</text>
</comment>
<dbReference type="PROSITE" id="PS00332">
    <property type="entry name" value="SOD_CU_ZN_2"/>
    <property type="match status" value="1"/>
</dbReference>
<evidence type="ECO:0000256" key="1">
    <source>
        <dbReference type="ARBA" id="ARBA00010457"/>
    </source>
</evidence>
<accession>A0ABM9L6W1</accession>
<dbReference type="InterPro" id="IPR001424">
    <property type="entry name" value="SOD_Cu_Zn_dom"/>
</dbReference>
<evidence type="ECO:0000313" key="7">
    <source>
        <dbReference type="EMBL" id="CAJ1493516.1"/>
    </source>
</evidence>
<feature type="chain" id="PRO_5046844192" description="Superoxide dismutase [Cu-Zn]" evidence="5">
    <location>
        <begin position="23"/>
        <end position="236"/>
    </location>
</feature>
<keyword evidence="8" id="KW-1185">Reference proteome</keyword>
<feature type="signal peptide" evidence="5">
    <location>
        <begin position="1"/>
        <end position="22"/>
    </location>
</feature>
<evidence type="ECO:0000256" key="5">
    <source>
        <dbReference type="SAM" id="SignalP"/>
    </source>
</evidence>
<dbReference type="EMBL" id="OY726394">
    <property type="protein sequence ID" value="CAJ1493516.1"/>
    <property type="molecule type" value="Genomic_DNA"/>
</dbReference>
<keyword evidence="3" id="KW-0186">Copper</keyword>
<reference evidence="7 8" key="1">
    <citation type="submission" date="2023-08" db="EMBL/GenBank/DDBJ databases">
        <authorList>
            <person name="Folkvardsen B D."/>
            <person name="Norman A."/>
        </authorList>
    </citation>
    <scope>NUCLEOTIDE SEQUENCE [LARGE SCALE GENOMIC DNA]</scope>
    <source>
        <strain evidence="7 8">Mu0083</strain>
    </source>
</reference>